<evidence type="ECO:0000256" key="1">
    <source>
        <dbReference type="SAM" id="MobiDB-lite"/>
    </source>
</evidence>
<sequence>MARRADAYPRLWPTKVWLGQNSLKADGRSSPGAGGRSQNTHLVQSCSSAPRHSGCWTLRRGRPAATAGVCTLLSKRKHRKQIVQSSLASESDPGEASRVRVQVYLITW</sequence>
<gene>
    <name evidence="2" type="ORF">BDA96_04G179800</name>
</gene>
<proteinExistence type="predicted"/>
<dbReference type="AlphaFoldDB" id="A0A921R584"/>
<feature type="compositionally biased region" description="Polar residues" evidence="1">
    <location>
        <begin position="36"/>
        <end position="50"/>
    </location>
</feature>
<dbReference type="EMBL" id="CM027683">
    <property type="protein sequence ID" value="KAG0533283.1"/>
    <property type="molecule type" value="Genomic_DNA"/>
</dbReference>
<dbReference type="Proteomes" id="UP000807115">
    <property type="component" value="Chromosome 4"/>
</dbReference>
<evidence type="ECO:0000313" key="3">
    <source>
        <dbReference type="Proteomes" id="UP000807115"/>
    </source>
</evidence>
<evidence type="ECO:0000313" key="2">
    <source>
        <dbReference type="EMBL" id="KAG0533283.1"/>
    </source>
</evidence>
<reference evidence="2" key="2">
    <citation type="submission" date="2020-10" db="EMBL/GenBank/DDBJ databases">
        <authorList>
            <person name="Cooper E.A."/>
            <person name="Brenton Z.W."/>
            <person name="Flinn B.S."/>
            <person name="Jenkins J."/>
            <person name="Shu S."/>
            <person name="Flowers D."/>
            <person name="Luo F."/>
            <person name="Wang Y."/>
            <person name="Xia P."/>
            <person name="Barry K."/>
            <person name="Daum C."/>
            <person name="Lipzen A."/>
            <person name="Yoshinaga Y."/>
            <person name="Schmutz J."/>
            <person name="Saski C."/>
            <person name="Vermerris W."/>
            <person name="Kresovich S."/>
        </authorList>
    </citation>
    <scope>NUCLEOTIDE SEQUENCE</scope>
</reference>
<accession>A0A921R584</accession>
<feature type="region of interest" description="Disordered" evidence="1">
    <location>
        <begin position="23"/>
        <end position="53"/>
    </location>
</feature>
<reference evidence="2" key="1">
    <citation type="journal article" date="2019" name="BMC Genomics">
        <title>A new reference genome for Sorghum bicolor reveals high levels of sequence similarity between sweet and grain genotypes: implications for the genetics of sugar metabolism.</title>
        <authorList>
            <person name="Cooper E.A."/>
            <person name="Brenton Z.W."/>
            <person name="Flinn B.S."/>
            <person name="Jenkins J."/>
            <person name="Shu S."/>
            <person name="Flowers D."/>
            <person name="Luo F."/>
            <person name="Wang Y."/>
            <person name="Xia P."/>
            <person name="Barry K."/>
            <person name="Daum C."/>
            <person name="Lipzen A."/>
            <person name="Yoshinaga Y."/>
            <person name="Schmutz J."/>
            <person name="Saski C."/>
            <person name="Vermerris W."/>
            <person name="Kresovich S."/>
        </authorList>
    </citation>
    <scope>NUCLEOTIDE SEQUENCE</scope>
</reference>
<organism evidence="2 3">
    <name type="scientific">Sorghum bicolor</name>
    <name type="common">Sorghum</name>
    <name type="synonym">Sorghum vulgare</name>
    <dbReference type="NCBI Taxonomy" id="4558"/>
    <lineage>
        <taxon>Eukaryota</taxon>
        <taxon>Viridiplantae</taxon>
        <taxon>Streptophyta</taxon>
        <taxon>Embryophyta</taxon>
        <taxon>Tracheophyta</taxon>
        <taxon>Spermatophyta</taxon>
        <taxon>Magnoliopsida</taxon>
        <taxon>Liliopsida</taxon>
        <taxon>Poales</taxon>
        <taxon>Poaceae</taxon>
        <taxon>PACMAD clade</taxon>
        <taxon>Panicoideae</taxon>
        <taxon>Andropogonodae</taxon>
        <taxon>Andropogoneae</taxon>
        <taxon>Sorghinae</taxon>
        <taxon>Sorghum</taxon>
    </lineage>
</organism>
<comment type="caution">
    <text evidence="2">The sequence shown here is derived from an EMBL/GenBank/DDBJ whole genome shotgun (WGS) entry which is preliminary data.</text>
</comment>
<protein>
    <submittedName>
        <fullName evidence="2">Uncharacterized protein</fullName>
    </submittedName>
</protein>
<name>A0A921R584_SORBI</name>